<protein>
    <submittedName>
        <fullName evidence="2">Uncharacterized protein</fullName>
    </submittedName>
</protein>
<feature type="region of interest" description="Disordered" evidence="1">
    <location>
        <begin position="1"/>
        <end position="25"/>
    </location>
</feature>
<reference evidence="2 3" key="1">
    <citation type="journal article" date="2015" name="Nat. Commun.">
        <title>Outbred genome sequencing and CRISPR/Cas9 gene editing in butterflies.</title>
        <authorList>
            <person name="Li X."/>
            <person name="Fan D."/>
            <person name="Zhang W."/>
            <person name="Liu G."/>
            <person name="Zhang L."/>
            <person name="Zhao L."/>
            <person name="Fang X."/>
            <person name="Chen L."/>
            <person name="Dong Y."/>
            <person name="Chen Y."/>
            <person name="Ding Y."/>
            <person name="Zhao R."/>
            <person name="Feng M."/>
            <person name="Zhu Y."/>
            <person name="Feng Y."/>
            <person name="Jiang X."/>
            <person name="Zhu D."/>
            <person name="Xiang H."/>
            <person name="Feng X."/>
            <person name="Li S."/>
            <person name="Wang J."/>
            <person name="Zhang G."/>
            <person name="Kronforst M.R."/>
            <person name="Wang W."/>
        </authorList>
    </citation>
    <scope>NUCLEOTIDE SEQUENCE [LARGE SCALE GENOMIC DNA]</scope>
    <source>
        <strain evidence="2">Ya'a_city_454_Px</strain>
        <tissue evidence="2">Whole body</tissue>
    </source>
</reference>
<dbReference type="EMBL" id="KQ459593">
    <property type="protein sequence ID" value="KPI96599.1"/>
    <property type="molecule type" value="Genomic_DNA"/>
</dbReference>
<organism evidence="2 3">
    <name type="scientific">Papilio xuthus</name>
    <name type="common">Asian swallowtail butterfly</name>
    <dbReference type="NCBI Taxonomy" id="66420"/>
    <lineage>
        <taxon>Eukaryota</taxon>
        <taxon>Metazoa</taxon>
        <taxon>Ecdysozoa</taxon>
        <taxon>Arthropoda</taxon>
        <taxon>Hexapoda</taxon>
        <taxon>Insecta</taxon>
        <taxon>Pterygota</taxon>
        <taxon>Neoptera</taxon>
        <taxon>Endopterygota</taxon>
        <taxon>Lepidoptera</taxon>
        <taxon>Glossata</taxon>
        <taxon>Ditrysia</taxon>
        <taxon>Papilionoidea</taxon>
        <taxon>Papilionidae</taxon>
        <taxon>Papilioninae</taxon>
        <taxon>Papilio</taxon>
    </lineage>
</organism>
<dbReference type="AlphaFoldDB" id="A0A194PV18"/>
<accession>A0A194PV18</accession>
<sequence>MHDSQMISPANGRRSKEHHLQRAISGTGLIIPTPEVCEVSDLEFYERCYPADYKMPKQHIHMQLDGTVEFPMS</sequence>
<gene>
    <name evidence="2" type="ORF">RR46_12629</name>
</gene>
<evidence type="ECO:0000256" key="1">
    <source>
        <dbReference type="SAM" id="MobiDB-lite"/>
    </source>
</evidence>
<name>A0A194PV18_PAPXU</name>
<evidence type="ECO:0000313" key="2">
    <source>
        <dbReference type="EMBL" id="KPI96599.1"/>
    </source>
</evidence>
<proteinExistence type="predicted"/>
<dbReference type="Proteomes" id="UP000053268">
    <property type="component" value="Unassembled WGS sequence"/>
</dbReference>
<keyword evidence="3" id="KW-1185">Reference proteome</keyword>
<dbReference type="STRING" id="66420.A0A194PV18"/>
<evidence type="ECO:0000313" key="3">
    <source>
        <dbReference type="Proteomes" id="UP000053268"/>
    </source>
</evidence>